<keyword evidence="5" id="KW-0329">Glyoxylate bypass</keyword>
<dbReference type="AlphaFoldDB" id="A0A521CIY1"/>
<dbReference type="NCBIfam" id="NF011645">
    <property type="entry name" value="PRK15063.1"/>
    <property type="match status" value="1"/>
</dbReference>
<feature type="active site" description="Proton acceptor" evidence="11">
    <location>
        <position position="187"/>
    </location>
</feature>
<evidence type="ECO:0000256" key="4">
    <source>
        <dbReference type="ARBA" id="ARBA00017446"/>
    </source>
</evidence>
<dbReference type="PIRSF" id="PIRSF001362">
    <property type="entry name" value="Isocit_lyase"/>
    <property type="match status" value="1"/>
</dbReference>
<dbReference type="RefSeq" id="WP_142603062.1">
    <property type="nucleotide sequence ID" value="NZ_FXSZ01000004.1"/>
</dbReference>
<dbReference type="OrthoDB" id="8629576at2"/>
<dbReference type="GO" id="GO:0006099">
    <property type="term" value="P:tricarboxylic acid cycle"/>
    <property type="evidence" value="ECO:0007669"/>
    <property type="project" value="UniProtKB-UniRule"/>
</dbReference>
<evidence type="ECO:0000256" key="2">
    <source>
        <dbReference type="ARBA" id="ARBA00005704"/>
    </source>
</evidence>
<evidence type="ECO:0000256" key="10">
    <source>
        <dbReference type="NCBIfam" id="TIGR01346"/>
    </source>
</evidence>
<dbReference type="Pfam" id="PF00463">
    <property type="entry name" value="ICL"/>
    <property type="match status" value="2"/>
</dbReference>
<dbReference type="InterPro" id="IPR018523">
    <property type="entry name" value="Isocitrate_lyase_ph_CS"/>
</dbReference>
<proteinExistence type="inferred from homology"/>
<keyword evidence="15" id="KW-1185">Reference proteome</keyword>
<reference evidence="14 15" key="1">
    <citation type="submission" date="2017-05" db="EMBL/GenBank/DDBJ databases">
        <authorList>
            <person name="Varghese N."/>
            <person name="Submissions S."/>
        </authorList>
    </citation>
    <scope>NUCLEOTIDE SEQUENCE [LARGE SCALE GENOMIC DNA]</scope>
    <source>
        <strain evidence="14 15">DSM 21342</strain>
    </source>
</reference>
<evidence type="ECO:0000256" key="9">
    <source>
        <dbReference type="ARBA" id="ARBA00053855"/>
    </source>
</evidence>
<comment type="similarity">
    <text evidence="2">Belongs to the isocitrate lyase/PEP mutase superfamily. Isocitrate lyase family.</text>
</comment>
<comment type="catalytic activity">
    <reaction evidence="8">
        <text>D-threo-isocitrate = glyoxylate + succinate</text>
        <dbReference type="Rhea" id="RHEA:13245"/>
        <dbReference type="ChEBI" id="CHEBI:15562"/>
        <dbReference type="ChEBI" id="CHEBI:30031"/>
        <dbReference type="ChEBI" id="CHEBI:36655"/>
        <dbReference type="EC" id="4.1.3.1"/>
    </reaction>
</comment>
<organism evidence="14 15">
    <name type="scientific">Solitalea koreensis</name>
    <dbReference type="NCBI Taxonomy" id="543615"/>
    <lineage>
        <taxon>Bacteria</taxon>
        <taxon>Pseudomonadati</taxon>
        <taxon>Bacteroidota</taxon>
        <taxon>Sphingobacteriia</taxon>
        <taxon>Sphingobacteriales</taxon>
        <taxon>Sphingobacteriaceae</taxon>
        <taxon>Solitalea</taxon>
    </lineage>
</organism>
<dbReference type="FunFam" id="3.20.20.60:FF:000005">
    <property type="entry name" value="Isocitrate lyase"/>
    <property type="match status" value="1"/>
</dbReference>
<feature type="binding site" evidence="12">
    <location>
        <position position="344"/>
    </location>
    <ligand>
        <name>substrate</name>
    </ligand>
</feature>
<dbReference type="GO" id="GO:0046872">
    <property type="term" value="F:metal ion binding"/>
    <property type="evidence" value="ECO:0007669"/>
    <property type="project" value="UniProtKB-KW"/>
</dbReference>
<dbReference type="PANTHER" id="PTHR21631">
    <property type="entry name" value="ISOCITRATE LYASE/MALATE SYNTHASE"/>
    <property type="match status" value="1"/>
</dbReference>
<dbReference type="SUPFAM" id="SSF51621">
    <property type="entry name" value="Phosphoenolpyruvate/pyruvate domain"/>
    <property type="match status" value="1"/>
</dbReference>
<feature type="binding site" evidence="12">
    <location>
        <begin position="188"/>
        <end position="189"/>
    </location>
    <ligand>
        <name>substrate</name>
    </ligand>
</feature>
<comment type="pathway">
    <text evidence="1">Carbohydrate metabolism; glyoxylate cycle; (S)-malate from isocitrate: step 1/2.</text>
</comment>
<feature type="binding site" evidence="12">
    <location>
        <begin position="88"/>
        <end position="90"/>
    </location>
    <ligand>
        <name>substrate</name>
    </ligand>
</feature>
<evidence type="ECO:0000256" key="13">
    <source>
        <dbReference type="PIRSR" id="PIRSR001362-3"/>
    </source>
</evidence>
<dbReference type="InterPro" id="IPR039556">
    <property type="entry name" value="ICL/PEPM"/>
</dbReference>
<evidence type="ECO:0000256" key="12">
    <source>
        <dbReference type="PIRSR" id="PIRSR001362-2"/>
    </source>
</evidence>
<comment type="cofactor">
    <cofactor evidence="13">
        <name>Mg(2+)</name>
        <dbReference type="ChEBI" id="CHEBI:18420"/>
    </cofactor>
    <text evidence="13">Can also use Mn(2+) ion.</text>
</comment>
<sequence length="427" mass="47164">MSLEQKAELLATEWATHSRWKDVSRTYKPEQVLRLTGSVRIEHTLARLGANRLWDLLQAEDYVAALGALTGNQAVQQVQAGLKAIYLSGWQVAADANIAGEMYPDQSLYPANSVPLVVKRINNALMRADQIQTLEGKGDVHWFAPIVADAEAGFGGNLNAFELMKAMIEAGAAGVHFEDQLASAKKCGHMGGKVLVPTGEFIAKLNAARLASDVMGVSTLIIARTDADAATLITSDCDERDQSFITSAERTSEGFYHVKAGLEQAINRGLSYAPYADLVWCETSKPDLGQAREFAQAIHTQFPDQMLAYNCSPSFNWKKNLDEHTMLHFREELAAMGYNFQFITLAGFHVLNTAMFELAMTYGELGMLGFSRLQEREFVLQQEHGFRAIKHQAFVGTGYFDEVQNIIMEGMASTTALKGSTEEEQFR</sequence>
<keyword evidence="13" id="KW-0460">Magnesium</keyword>
<dbReference type="Gene3D" id="3.20.20.60">
    <property type="entry name" value="Phosphoenolpyruvate-binding domains"/>
    <property type="match status" value="1"/>
</dbReference>
<keyword evidence="6" id="KW-0816">Tricarboxylic acid cycle</keyword>
<name>A0A521CIY1_9SPHI</name>
<dbReference type="PANTHER" id="PTHR21631:SF3">
    <property type="entry name" value="BIFUNCTIONAL GLYOXYLATE CYCLE PROTEIN"/>
    <property type="match status" value="1"/>
</dbReference>
<keyword evidence="13" id="KW-0479">Metal-binding</keyword>
<evidence type="ECO:0000256" key="1">
    <source>
        <dbReference type="ARBA" id="ARBA00004793"/>
    </source>
</evidence>
<dbReference type="GO" id="GO:0006097">
    <property type="term" value="P:glyoxylate cycle"/>
    <property type="evidence" value="ECO:0007669"/>
    <property type="project" value="UniProtKB-KW"/>
</dbReference>
<dbReference type="Proteomes" id="UP000315971">
    <property type="component" value="Unassembled WGS sequence"/>
</dbReference>
<dbReference type="EC" id="4.1.3.1" evidence="3 10"/>
<evidence type="ECO:0000256" key="6">
    <source>
        <dbReference type="ARBA" id="ARBA00022532"/>
    </source>
</evidence>
<dbReference type="InterPro" id="IPR040442">
    <property type="entry name" value="Pyrv_kinase-like_dom_sf"/>
</dbReference>
<evidence type="ECO:0000256" key="7">
    <source>
        <dbReference type="ARBA" id="ARBA00023239"/>
    </source>
</evidence>
<feature type="binding site" evidence="13">
    <location>
        <position position="149"/>
    </location>
    <ligand>
        <name>Mg(2+)</name>
        <dbReference type="ChEBI" id="CHEBI:18420"/>
    </ligand>
</feature>
<dbReference type="NCBIfam" id="TIGR01346">
    <property type="entry name" value="isocit_lyase"/>
    <property type="match status" value="1"/>
</dbReference>
<evidence type="ECO:0000256" key="11">
    <source>
        <dbReference type="PIRSR" id="PIRSR001362-1"/>
    </source>
</evidence>
<dbReference type="EMBL" id="FXSZ01000004">
    <property type="protein sequence ID" value="SMO59433.1"/>
    <property type="molecule type" value="Genomic_DNA"/>
</dbReference>
<dbReference type="InterPro" id="IPR006254">
    <property type="entry name" value="Isocitrate_lyase"/>
</dbReference>
<feature type="binding site" evidence="12">
    <location>
        <begin position="310"/>
        <end position="314"/>
    </location>
    <ligand>
        <name>substrate</name>
    </ligand>
</feature>
<gene>
    <name evidence="14" type="ORF">SAMN06265350_104125</name>
</gene>
<dbReference type="GO" id="GO:0004451">
    <property type="term" value="F:isocitrate lyase activity"/>
    <property type="evidence" value="ECO:0007669"/>
    <property type="project" value="UniProtKB-UniRule"/>
</dbReference>
<accession>A0A521CIY1</accession>
<dbReference type="InterPro" id="IPR015813">
    <property type="entry name" value="Pyrv/PenolPyrv_kinase-like_dom"/>
</dbReference>
<dbReference type="CDD" id="cd00377">
    <property type="entry name" value="ICL_PEPM"/>
    <property type="match status" value="1"/>
</dbReference>
<feature type="binding site" evidence="12">
    <location>
        <position position="224"/>
    </location>
    <ligand>
        <name>substrate</name>
    </ligand>
</feature>
<evidence type="ECO:0000256" key="5">
    <source>
        <dbReference type="ARBA" id="ARBA00022435"/>
    </source>
</evidence>
<protein>
    <recommendedName>
        <fullName evidence="4 10">Isocitrate lyase</fullName>
        <ecNumber evidence="3 10">4.1.3.1</ecNumber>
    </recommendedName>
</protein>
<comment type="function">
    <text evidence="9">Involved in the metabolic adaptation in response to environmental changes. Catalyzes the reversible formation of succinate and glyoxylate from isocitrate, a key step of the glyoxylate cycle, which operates as an anaplerotic route for replenishing the tricarboxylic acid cycle during growth on fatty acid substrates.</text>
</comment>
<dbReference type="PROSITE" id="PS00161">
    <property type="entry name" value="ISOCITRATE_LYASE"/>
    <property type="match status" value="1"/>
</dbReference>
<keyword evidence="7 14" id="KW-0456">Lyase</keyword>
<evidence type="ECO:0000313" key="14">
    <source>
        <dbReference type="EMBL" id="SMO59433.1"/>
    </source>
</evidence>
<evidence type="ECO:0000313" key="15">
    <source>
        <dbReference type="Proteomes" id="UP000315971"/>
    </source>
</evidence>
<evidence type="ECO:0000256" key="8">
    <source>
        <dbReference type="ARBA" id="ARBA00023531"/>
    </source>
</evidence>
<evidence type="ECO:0000256" key="3">
    <source>
        <dbReference type="ARBA" id="ARBA00012909"/>
    </source>
</evidence>